<dbReference type="GO" id="GO:0005524">
    <property type="term" value="F:ATP binding"/>
    <property type="evidence" value="ECO:0007669"/>
    <property type="project" value="UniProtKB-KW"/>
</dbReference>
<feature type="transmembrane region" description="Helical" evidence="12">
    <location>
        <begin position="189"/>
        <end position="211"/>
    </location>
</feature>
<evidence type="ECO:0000259" key="14">
    <source>
        <dbReference type="PROSITE" id="PS50929"/>
    </source>
</evidence>
<gene>
    <name evidence="15" type="ORF">ID810_02910</name>
</gene>
<dbReference type="InterPro" id="IPR003593">
    <property type="entry name" value="AAA+_ATPase"/>
</dbReference>
<dbReference type="InterPro" id="IPR036640">
    <property type="entry name" value="ABC1_TM_sf"/>
</dbReference>
<comment type="similarity">
    <text evidence="10">Belongs to the ABC transporter superfamily. Siderophore-Fe(3+) uptake transporter (SIUT) (TC 3.A.1.21) family.</text>
</comment>
<keyword evidence="7 15" id="KW-0067">ATP-binding</keyword>
<dbReference type="GO" id="GO:0140359">
    <property type="term" value="F:ABC-type transporter activity"/>
    <property type="evidence" value="ECO:0007669"/>
    <property type="project" value="InterPro"/>
</dbReference>
<evidence type="ECO:0000256" key="3">
    <source>
        <dbReference type="ARBA" id="ARBA00022475"/>
    </source>
</evidence>
<dbReference type="Gene3D" id="1.20.1560.10">
    <property type="entry name" value="ABC transporter type 1, transmembrane domain"/>
    <property type="match status" value="1"/>
</dbReference>
<evidence type="ECO:0000256" key="2">
    <source>
        <dbReference type="ARBA" id="ARBA00022448"/>
    </source>
</evidence>
<feature type="domain" description="ABC transporter" evidence="13">
    <location>
        <begin position="371"/>
        <end position="611"/>
    </location>
</feature>
<keyword evidence="6" id="KW-0547">Nucleotide-binding</keyword>
<dbReference type="SMART" id="SM00382">
    <property type="entry name" value="AAA"/>
    <property type="match status" value="1"/>
</dbReference>
<accession>A0A7T0LLS0</accession>
<comment type="subcellular location">
    <subcellularLocation>
        <location evidence="1">Cell inner membrane</location>
        <topology evidence="1">Multi-pass membrane protein</topology>
    </subcellularLocation>
</comment>
<dbReference type="RefSeq" id="WP_166855235.1">
    <property type="nucleotide sequence ID" value="NZ_CP063989.1"/>
</dbReference>
<dbReference type="PANTHER" id="PTHR24221:SF654">
    <property type="entry name" value="ATP-BINDING CASSETTE SUB-FAMILY B MEMBER 6"/>
    <property type="match status" value="1"/>
</dbReference>
<dbReference type="PROSITE" id="PS00211">
    <property type="entry name" value="ABC_TRANSPORTER_1"/>
    <property type="match status" value="1"/>
</dbReference>
<feature type="transmembrane region" description="Helical" evidence="12">
    <location>
        <begin position="85"/>
        <end position="103"/>
    </location>
</feature>
<keyword evidence="5 12" id="KW-0812">Transmembrane</keyword>
<evidence type="ECO:0000256" key="7">
    <source>
        <dbReference type="ARBA" id="ARBA00022840"/>
    </source>
</evidence>
<dbReference type="Gene3D" id="3.40.50.300">
    <property type="entry name" value="P-loop containing nucleotide triphosphate hydrolases"/>
    <property type="match status" value="1"/>
</dbReference>
<evidence type="ECO:0000256" key="11">
    <source>
        <dbReference type="SAM" id="MobiDB-lite"/>
    </source>
</evidence>
<keyword evidence="9 12" id="KW-0472">Membrane</keyword>
<protein>
    <submittedName>
        <fullName evidence="15">ABC transporter ATP-binding protein</fullName>
    </submittedName>
</protein>
<proteinExistence type="inferred from homology"/>
<dbReference type="InterPro" id="IPR039421">
    <property type="entry name" value="Type_1_exporter"/>
</dbReference>
<feature type="region of interest" description="Disordered" evidence="11">
    <location>
        <begin position="1"/>
        <end position="33"/>
    </location>
</feature>
<dbReference type="PANTHER" id="PTHR24221">
    <property type="entry name" value="ATP-BINDING CASSETTE SUB-FAMILY B"/>
    <property type="match status" value="1"/>
</dbReference>
<feature type="transmembrane region" description="Helical" evidence="12">
    <location>
        <begin position="275"/>
        <end position="297"/>
    </location>
</feature>
<name>A0A7T0LLS0_9ACTO</name>
<dbReference type="AlphaFoldDB" id="A0A7T0LLS0"/>
<dbReference type="InterPro" id="IPR017871">
    <property type="entry name" value="ABC_transporter-like_CS"/>
</dbReference>
<dbReference type="InterPro" id="IPR003439">
    <property type="entry name" value="ABC_transporter-like_ATP-bd"/>
</dbReference>
<feature type="compositionally biased region" description="Basic and acidic residues" evidence="11">
    <location>
        <begin position="1"/>
        <end position="10"/>
    </location>
</feature>
<dbReference type="Proteomes" id="UP000594637">
    <property type="component" value="Chromosome"/>
</dbReference>
<evidence type="ECO:0000259" key="13">
    <source>
        <dbReference type="PROSITE" id="PS50893"/>
    </source>
</evidence>
<dbReference type="Pfam" id="PF00005">
    <property type="entry name" value="ABC_tran"/>
    <property type="match status" value="1"/>
</dbReference>
<evidence type="ECO:0000256" key="1">
    <source>
        <dbReference type="ARBA" id="ARBA00004429"/>
    </source>
</evidence>
<keyword evidence="2" id="KW-0813">Transport</keyword>
<feature type="transmembrane region" description="Helical" evidence="12">
    <location>
        <begin position="160"/>
        <end position="183"/>
    </location>
</feature>
<dbReference type="EMBL" id="CP063989">
    <property type="protein sequence ID" value="QPL05922.1"/>
    <property type="molecule type" value="Genomic_DNA"/>
</dbReference>
<evidence type="ECO:0000256" key="6">
    <source>
        <dbReference type="ARBA" id="ARBA00022741"/>
    </source>
</evidence>
<dbReference type="KEGG" id="arep:ID810_02910"/>
<dbReference type="SUPFAM" id="SSF52540">
    <property type="entry name" value="P-loop containing nucleoside triphosphate hydrolases"/>
    <property type="match status" value="1"/>
</dbReference>
<dbReference type="InterPro" id="IPR011527">
    <property type="entry name" value="ABC1_TM_dom"/>
</dbReference>
<feature type="domain" description="ABC transmembrane type-1" evidence="14">
    <location>
        <begin position="48"/>
        <end position="335"/>
    </location>
</feature>
<evidence type="ECO:0000256" key="12">
    <source>
        <dbReference type="SAM" id="Phobius"/>
    </source>
</evidence>
<dbReference type="FunFam" id="3.40.50.300:FF:000221">
    <property type="entry name" value="Multidrug ABC transporter ATP-binding protein"/>
    <property type="match status" value="1"/>
</dbReference>
<evidence type="ECO:0000313" key="16">
    <source>
        <dbReference type="Proteomes" id="UP000594637"/>
    </source>
</evidence>
<feature type="transmembrane region" description="Helical" evidence="12">
    <location>
        <begin position="309"/>
        <end position="330"/>
    </location>
</feature>
<keyword evidence="3" id="KW-1003">Cell membrane</keyword>
<dbReference type="InterPro" id="IPR027417">
    <property type="entry name" value="P-loop_NTPase"/>
</dbReference>
<dbReference type="Pfam" id="PF00664">
    <property type="entry name" value="ABC_membrane"/>
    <property type="match status" value="1"/>
</dbReference>
<sequence>MTTTRVDDVTRAPSAEPRPQTPGGGEPGEPTAPPITLRRVLAPVSGKIALTALAGVIAAGFSLLPAIAVTALAEGAVAGTLTPRAAWLWLGAVVVGLTLGHLIGMSSTSWAHIVESAFRTELRLTIARHLSRLPLGWHTNESSGRTKVLITEDTTAIHSLIAHFGTDLGAAVGGIVLGFAYLFTRSWQLATVLLVWVVLLLVFTAAAMALAQGTVNEDYLEGMKRVGSSTVEMVDGIATVKAFGLAGTVFRRFDDALDQYTDAAYRYMKGPGRPIALLGALVSPAGMLVPVLLAGTWLAGLGVLRPVDLLPFLLVGLGLPSGLLNLLMLANQVTLGVEAAGRLGALLSEPVLAEPEQPAPIRRDADGGVSVELDHVSFRYGARDGEDPLPLAVEDVSLRLEPGTVTAVVGPSGSGKSTLVRLIARFWDVESGSVRIGGTDVREISSAELLSHLGLVLQEGGTLADTVRANIALGRPGATDAEVEAAARVARIHERVLALPDGYDTVLGSEGAHLSGGERQRIALARVFLADTPVLLLDEATAQADAHSEREIQQALARLAAGRTVLVIAHRLSTIVDADQVLVMDHGRLVERGTHTGLLAQGGLYAKMWRAQQ</sequence>
<keyword evidence="4" id="KW-0997">Cell inner membrane</keyword>
<organism evidence="15 16">
    <name type="scientific">Actinomyces respiraculi</name>
    <dbReference type="NCBI Taxonomy" id="2744574"/>
    <lineage>
        <taxon>Bacteria</taxon>
        <taxon>Bacillati</taxon>
        <taxon>Actinomycetota</taxon>
        <taxon>Actinomycetes</taxon>
        <taxon>Actinomycetales</taxon>
        <taxon>Actinomycetaceae</taxon>
        <taxon>Actinomyces</taxon>
    </lineage>
</organism>
<evidence type="ECO:0000256" key="4">
    <source>
        <dbReference type="ARBA" id="ARBA00022519"/>
    </source>
</evidence>
<feature type="transmembrane region" description="Helical" evidence="12">
    <location>
        <begin position="48"/>
        <end position="73"/>
    </location>
</feature>
<keyword evidence="16" id="KW-1185">Reference proteome</keyword>
<dbReference type="GO" id="GO:0005886">
    <property type="term" value="C:plasma membrane"/>
    <property type="evidence" value="ECO:0007669"/>
    <property type="project" value="UniProtKB-SubCell"/>
</dbReference>
<evidence type="ECO:0000256" key="10">
    <source>
        <dbReference type="ARBA" id="ARBA00023455"/>
    </source>
</evidence>
<dbReference type="SUPFAM" id="SSF90123">
    <property type="entry name" value="ABC transporter transmembrane region"/>
    <property type="match status" value="1"/>
</dbReference>
<keyword evidence="8 12" id="KW-1133">Transmembrane helix</keyword>
<evidence type="ECO:0000256" key="5">
    <source>
        <dbReference type="ARBA" id="ARBA00022692"/>
    </source>
</evidence>
<evidence type="ECO:0000256" key="8">
    <source>
        <dbReference type="ARBA" id="ARBA00022989"/>
    </source>
</evidence>
<dbReference type="PROSITE" id="PS50929">
    <property type="entry name" value="ABC_TM1F"/>
    <property type="match status" value="1"/>
</dbReference>
<dbReference type="PROSITE" id="PS50893">
    <property type="entry name" value="ABC_TRANSPORTER_2"/>
    <property type="match status" value="1"/>
</dbReference>
<evidence type="ECO:0000313" key="15">
    <source>
        <dbReference type="EMBL" id="QPL05922.1"/>
    </source>
</evidence>
<dbReference type="GO" id="GO:0016887">
    <property type="term" value="F:ATP hydrolysis activity"/>
    <property type="evidence" value="ECO:0007669"/>
    <property type="project" value="InterPro"/>
</dbReference>
<reference evidence="15 16" key="1">
    <citation type="submission" date="2020-11" db="EMBL/GenBank/DDBJ databases">
        <title>Actinomyces sp. ZJ750.</title>
        <authorList>
            <person name="Zhou J."/>
        </authorList>
    </citation>
    <scope>NUCLEOTIDE SEQUENCE [LARGE SCALE GENOMIC DNA]</scope>
    <source>
        <strain evidence="15 16">ZJ750</strain>
    </source>
</reference>
<evidence type="ECO:0000256" key="9">
    <source>
        <dbReference type="ARBA" id="ARBA00023136"/>
    </source>
</evidence>